<evidence type="ECO:0000313" key="1">
    <source>
        <dbReference type="EMBL" id="MBM0275325.1"/>
    </source>
</evidence>
<organism evidence="1 2">
    <name type="scientific">Micromonospora tarensis</name>
    <dbReference type="NCBI Taxonomy" id="2806100"/>
    <lineage>
        <taxon>Bacteria</taxon>
        <taxon>Bacillati</taxon>
        <taxon>Actinomycetota</taxon>
        <taxon>Actinomycetes</taxon>
        <taxon>Micromonosporales</taxon>
        <taxon>Micromonosporaceae</taxon>
        <taxon>Micromonospora</taxon>
    </lineage>
</organism>
<dbReference type="RefSeq" id="WP_203147725.1">
    <property type="nucleotide sequence ID" value="NZ_JAEVHL010000021.1"/>
</dbReference>
<comment type="caution">
    <text evidence="1">The sequence shown here is derived from an EMBL/GenBank/DDBJ whole genome shotgun (WGS) entry which is preliminary data.</text>
</comment>
<reference evidence="1 2" key="1">
    <citation type="submission" date="2021-01" db="EMBL/GenBank/DDBJ databases">
        <title>Draft genome sequence of Micromonospora sp. strain STR1s_6.</title>
        <authorList>
            <person name="Karlyshev A."/>
            <person name="Jawad R."/>
        </authorList>
    </citation>
    <scope>NUCLEOTIDE SEQUENCE [LARGE SCALE GENOMIC DNA]</scope>
    <source>
        <strain evidence="1 2">STR1S-6</strain>
    </source>
</reference>
<evidence type="ECO:0000313" key="2">
    <source>
        <dbReference type="Proteomes" id="UP000622245"/>
    </source>
</evidence>
<dbReference type="Proteomes" id="UP000622245">
    <property type="component" value="Unassembled WGS sequence"/>
</dbReference>
<accession>A0ABS1YD76</accession>
<keyword evidence="2" id="KW-1185">Reference proteome</keyword>
<protein>
    <submittedName>
        <fullName evidence="1">Uncharacterized protein</fullName>
    </submittedName>
</protein>
<proteinExistence type="predicted"/>
<name>A0ABS1YD76_9ACTN</name>
<sequence length="137" mass="14268">MPSPGGGDPTIVGSYATLLDLTDHLGSTPANAEKLLVRASRDVDRALLCTVYDAEDEVVLEALRMATLEQVAANLDAGNSTGFGAVRRGGFSLGRITVESAPVTPPEGAPVRIGTLWEQAWMVLQAAGLTGHGPQSR</sequence>
<dbReference type="EMBL" id="JAEVHL010000021">
    <property type="protein sequence ID" value="MBM0275325.1"/>
    <property type="molecule type" value="Genomic_DNA"/>
</dbReference>
<gene>
    <name evidence="1" type="ORF">JM949_07590</name>
</gene>